<evidence type="ECO:0000313" key="2">
    <source>
        <dbReference type="Proteomes" id="UP000254051"/>
    </source>
</evidence>
<dbReference type="OrthoDB" id="594021at2"/>
<accession>A0A315ZR11</accession>
<dbReference type="AlphaFoldDB" id="A0A315ZR11"/>
<sequence length="331" mass="36675">MMNYLVIDKAHIQMEFGILGDVSSFQTYPSGELESVNLTGKNMVVTHVGELVPSYTESQRRKKKASVEFYKNGIIKAVMLEEQSEIESPIGILPAEYVTFYPTGELHKAFVSNGQINGFWSEEDERENNIPLSFELDAASFCAYTNGICFYKSGNIKSITLYPKESITVHSPAGEIETAIGFSLYESGELKSVEPKTALLLQTPIGIFSAFDPDAVGVHADSNSVMFDEKGRLTAFSTVEDKVMVQTGGEEFLVLEPAEKQHPLYDDIKVRSAMKVIFDFEEDTVNFENGSTYTFPMEHTGFTIQKLPADTLGCTPDDCANCSLCHSSNYT</sequence>
<organism evidence="1 2">
    <name type="scientific">Faecalicatena contorta</name>
    <dbReference type="NCBI Taxonomy" id="39482"/>
    <lineage>
        <taxon>Bacteria</taxon>
        <taxon>Bacillati</taxon>
        <taxon>Bacillota</taxon>
        <taxon>Clostridia</taxon>
        <taxon>Lachnospirales</taxon>
        <taxon>Lachnospiraceae</taxon>
        <taxon>Faecalicatena</taxon>
    </lineage>
</organism>
<name>A0A315ZR11_9FIRM</name>
<proteinExistence type="predicted"/>
<dbReference type="Proteomes" id="UP000254051">
    <property type="component" value="Unassembled WGS sequence"/>
</dbReference>
<dbReference type="RefSeq" id="WP_109714195.1">
    <property type="nucleotide sequence ID" value="NZ_QGDS01000018.1"/>
</dbReference>
<gene>
    <name evidence="1" type="ORF">SAMN05216529_11843</name>
</gene>
<reference evidence="2" key="1">
    <citation type="submission" date="2017-07" db="EMBL/GenBank/DDBJ databases">
        <authorList>
            <person name="Varghese N."/>
            <person name="Submissions S."/>
        </authorList>
    </citation>
    <scope>NUCLEOTIDE SEQUENCE [LARGE SCALE GENOMIC DNA]</scope>
    <source>
        <strain evidence="2">NLAE-zl-C134</strain>
    </source>
</reference>
<protein>
    <submittedName>
        <fullName evidence="1">Uncharacterized protein</fullName>
    </submittedName>
</protein>
<dbReference type="EMBL" id="UHJJ01000018">
    <property type="protein sequence ID" value="SUQ15932.1"/>
    <property type="molecule type" value="Genomic_DNA"/>
</dbReference>
<keyword evidence="2" id="KW-1185">Reference proteome</keyword>
<evidence type="ECO:0000313" key="1">
    <source>
        <dbReference type="EMBL" id="SUQ15932.1"/>
    </source>
</evidence>